<dbReference type="InterPro" id="IPR029069">
    <property type="entry name" value="HotDog_dom_sf"/>
</dbReference>
<dbReference type="SUPFAM" id="SSF54637">
    <property type="entry name" value="Thioesterase/thiol ester dehydrase-isomerase"/>
    <property type="match status" value="1"/>
</dbReference>
<dbReference type="RefSeq" id="XP_035321588.1">
    <property type="nucleotide sequence ID" value="XM_035468454.1"/>
</dbReference>
<dbReference type="AlphaFoldDB" id="A0A9P4YWD2"/>
<organism evidence="4 5">
    <name type="scientific">Geosmithia morbida</name>
    <dbReference type="NCBI Taxonomy" id="1094350"/>
    <lineage>
        <taxon>Eukaryota</taxon>
        <taxon>Fungi</taxon>
        <taxon>Dikarya</taxon>
        <taxon>Ascomycota</taxon>
        <taxon>Pezizomycotina</taxon>
        <taxon>Sordariomycetes</taxon>
        <taxon>Hypocreomycetidae</taxon>
        <taxon>Hypocreales</taxon>
        <taxon>Bionectriaceae</taxon>
        <taxon>Geosmithia</taxon>
    </lineage>
</organism>
<proteinExistence type="inferred from homology"/>
<evidence type="ECO:0000256" key="2">
    <source>
        <dbReference type="SAM" id="MobiDB-lite"/>
    </source>
</evidence>
<feature type="region of interest" description="Disordered" evidence="2">
    <location>
        <begin position="208"/>
        <end position="238"/>
    </location>
</feature>
<keyword evidence="3" id="KW-0812">Transmembrane</keyword>
<keyword evidence="3" id="KW-0472">Membrane</keyword>
<dbReference type="PANTHER" id="PTHR12475:SF4">
    <property type="entry name" value="PROTEIN THEM6"/>
    <property type="match status" value="1"/>
</dbReference>
<evidence type="ECO:0000256" key="3">
    <source>
        <dbReference type="SAM" id="Phobius"/>
    </source>
</evidence>
<protein>
    <submittedName>
        <fullName evidence="4">Thioesterase superfamily member 6</fullName>
    </submittedName>
</protein>
<keyword evidence="3" id="KW-1133">Transmembrane helix</keyword>
<comment type="similarity">
    <text evidence="1">Belongs to the lcsJ thioesterase family.</text>
</comment>
<gene>
    <name evidence="4" type="ORF">GMORB2_6484</name>
</gene>
<evidence type="ECO:0000313" key="5">
    <source>
        <dbReference type="Proteomes" id="UP000749293"/>
    </source>
</evidence>
<comment type="caution">
    <text evidence="4">The sequence shown here is derived from an EMBL/GenBank/DDBJ whole genome shotgun (WGS) entry which is preliminary data.</text>
</comment>
<dbReference type="InterPro" id="IPR051490">
    <property type="entry name" value="THEM6_lcsJ_thioesterase"/>
</dbReference>
<sequence length="347" mass="38202">MENLAFYNSNQKVDLPSHDEALYGSSASDYYSLSVPWVVSGFGSIQTQLWTLLIILFVVFNLKNLPGVWHMRILNAFRFILRTQRPSVELKPSHIFQPLVTSSTAQLLETDFNLHKNNSTYFSDVDISRTHLACTLFAEGIAKMRGGTSAYTGGKHPHFGLALGAVSCSFHKEIKPYQDYDMWSKVLSWDEKWFYIVTHFVRKGTVTPESSSLYPEQEGADESHSLKSPLTSIPDPSERPDRAVFATALSKCVFKSGRKTVSPATMLDLSGLLSPGMDPSEAENVEIQRKHGLMAASALAEKNQKALEAEFSGIGGPVLGHHTDGTGFGGVVSTLLQLAKLKTTQAL</sequence>
<keyword evidence="5" id="KW-1185">Reference proteome</keyword>
<reference evidence="4" key="1">
    <citation type="submission" date="2020-03" db="EMBL/GenBank/DDBJ databases">
        <title>Site-based positive gene gene selection in Geosmithia morbida across the United States reveals a broad range of putative effectors and factors for local host and environmental adapation.</title>
        <authorList>
            <person name="Onufrak A."/>
            <person name="Murdoch R.W."/>
            <person name="Gazis R."/>
            <person name="Huff M."/>
            <person name="Staton M."/>
            <person name="Klingeman W."/>
            <person name="Hadziabdic D."/>
        </authorList>
    </citation>
    <scope>NUCLEOTIDE SEQUENCE</scope>
    <source>
        <strain evidence="4">1262</strain>
    </source>
</reference>
<dbReference type="CDD" id="cd00586">
    <property type="entry name" value="4HBT"/>
    <property type="match status" value="1"/>
</dbReference>
<dbReference type="Proteomes" id="UP000749293">
    <property type="component" value="Unassembled WGS sequence"/>
</dbReference>
<feature type="transmembrane region" description="Helical" evidence="3">
    <location>
        <begin position="37"/>
        <end position="62"/>
    </location>
</feature>
<dbReference type="OrthoDB" id="265761at2759"/>
<dbReference type="PANTHER" id="PTHR12475">
    <property type="match status" value="1"/>
</dbReference>
<evidence type="ECO:0000256" key="1">
    <source>
        <dbReference type="ARBA" id="ARBA00038476"/>
    </source>
</evidence>
<dbReference type="Pfam" id="PF13279">
    <property type="entry name" value="4HBT_2"/>
    <property type="match status" value="1"/>
</dbReference>
<evidence type="ECO:0000313" key="4">
    <source>
        <dbReference type="EMBL" id="KAF4122936.1"/>
    </source>
</evidence>
<dbReference type="GeneID" id="55972709"/>
<name>A0A9P4YWD2_9HYPO</name>
<dbReference type="EMBL" id="JAANYQ010000007">
    <property type="protein sequence ID" value="KAF4122936.1"/>
    <property type="molecule type" value="Genomic_DNA"/>
</dbReference>
<accession>A0A9P4YWD2</accession>